<keyword evidence="3" id="KW-1185">Reference proteome</keyword>
<evidence type="ECO:0000313" key="3">
    <source>
        <dbReference type="Proteomes" id="UP000717696"/>
    </source>
</evidence>
<feature type="compositionally biased region" description="Low complexity" evidence="1">
    <location>
        <begin position="20"/>
        <end position="29"/>
    </location>
</feature>
<feature type="compositionally biased region" description="Pro residues" evidence="1">
    <location>
        <begin position="50"/>
        <end position="60"/>
    </location>
</feature>
<feature type="region of interest" description="Disordered" evidence="1">
    <location>
        <begin position="41"/>
        <end position="77"/>
    </location>
</feature>
<comment type="caution">
    <text evidence="2">The sequence shown here is derived from an EMBL/GenBank/DDBJ whole genome shotgun (WGS) entry which is preliminary data.</text>
</comment>
<dbReference type="OrthoDB" id="10437073at2759"/>
<gene>
    <name evidence="2" type="ORF">B0J13DRAFT_278641</name>
</gene>
<evidence type="ECO:0000256" key="1">
    <source>
        <dbReference type="SAM" id="MobiDB-lite"/>
    </source>
</evidence>
<proteinExistence type="predicted"/>
<protein>
    <submittedName>
        <fullName evidence="2">Uncharacterized protein</fullName>
    </submittedName>
</protein>
<dbReference type="Proteomes" id="UP000717696">
    <property type="component" value="Unassembled WGS sequence"/>
</dbReference>
<organism evidence="2 3">
    <name type="scientific">Dactylonectria estremocensis</name>
    <dbReference type="NCBI Taxonomy" id="1079267"/>
    <lineage>
        <taxon>Eukaryota</taxon>
        <taxon>Fungi</taxon>
        <taxon>Dikarya</taxon>
        <taxon>Ascomycota</taxon>
        <taxon>Pezizomycotina</taxon>
        <taxon>Sordariomycetes</taxon>
        <taxon>Hypocreomycetidae</taxon>
        <taxon>Hypocreales</taxon>
        <taxon>Nectriaceae</taxon>
        <taxon>Dactylonectria</taxon>
    </lineage>
</organism>
<dbReference type="EMBL" id="JAGMUU010000006">
    <property type="protein sequence ID" value="KAH7149920.1"/>
    <property type="molecule type" value="Genomic_DNA"/>
</dbReference>
<reference evidence="2" key="1">
    <citation type="journal article" date="2021" name="Nat. Commun.">
        <title>Genetic determinants of endophytism in the Arabidopsis root mycobiome.</title>
        <authorList>
            <person name="Mesny F."/>
            <person name="Miyauchi S."/>
            <person name="Thiergart T."/>
            <person name="Pickel B."/>
            <person name="Atanasova L."/>
            <person name="Karlsson M."/>
            <person name="Huettel B."/>
            <person name="Barry K.W."/>
            <person name="Haridas S."/>
            <person name="Chen C."/>
            <person name="Bauer D."/>
            <person name="Andreopoulos W."/>
            <person name="Pangilinan J."/>
            <person name="LaButti K."/>
            <person name="Riley R."/>
            <person name="Lipzen A."/>
            <person name="Clum A."/>
            <person name="Drula E."/>
            <person name="Henrissat B."/>
            <person name="Kohler A."/>
            <person name="Grigoriev I.V."/>
            <person name="Martin F.M."/>
            <person name="Hacquard S."/>
        </authorList>
    </citation>
    <scope>NUCLEOTIDE SEQUENCE</scope>
    <source>
        <strain evidence="2">MPI-CAGE-AT-0021</strain>
    </source>
</reference>
<name>A0A9P9EY18_9HYPO</name>
<sequence>MEEGPQILPPPTLEPISRPSSASTAASASLTQLPGISSLAAVSAATASPPSRPLSGPPPTMYTGASPAATSGGSGGNLVRCKHAPSLQHYPSPICPKRTFTQSPLNWLATPILCMQGRCEMSDCQGVDYQGLSRCHIHCLIAYH</sequence>
<feature type="region of interest" description="Disordered" evidence="1">
    <location>
        <begin position="1"/>
        <end position="29"/>
    </location>
</feature>
<accession>A0A9P9EY18</accession>
<evidence type="ECO:0000313" key="2">
    <source>
        <dbReference type="EMBL" id="KAH7149920.1"/>
    </source>
</evidence>
<dbReference type="AlphaFoldDB" id="A0A9P9EY18"/>